<dbReference type="OrthoDB" id="9768133at2"/>
<comment type="function">
    <text evidence="1">Forms oxaloacetate, a four-carbon dicarboxylic acid source for the tricarboxylic acid cycle.</text>
</comment>
<keyword evidence="4" id="KW-1185">Reference proteome</keyword>
<dbReference type="Proteomes" id="UP000092967">
    <property type="component" value="Chromosome"/>
</dbReference>
<evidence type="ECO:0000256" key="1">
    <source>
        <dbReference type="ARBA" id="ARBA00003670"/>
    </source>
</evidence>
<dbReference type="STRING" id="1790137.AXE80_12065"/>
<dbReference type="InterPro" id="IPR021135">
    <property type="entry name" value="PEP_COase"/>
</dbReference>
<keyword evidence="3" id="KW-0670">Pyruvate</keyword>
<evidence type="ECO:0000313" key="3">
    <source>
        <dbReference type="EMBL" id="ANW96968.1"/>
    </source>
</evidence>
<dbReference type="GO" id="GO:0005829">
    <property type="term" value="C:cytosol"/>
    <property type="evidence" value="ECO:0007669"/>
    <property type="project" value="TreeGrafter"/>
</dbReference>
<reference evidence="3 4" key="1">
    <citation type="submission" date="2016-02" db="EMBL/GenBank/DDBJ databases">
        <authorList>
            <person name="Wen L."/>
            <person name="He K."/>
            <person name="Yang H."/>
        </authorList>
    </citation>
    <scope>NUCLEOTIDE SEQUENCE [LARGE SCALE GENOMIC DNA]</scope>
    <source>
        <strain evidence="3 4">CZ1127</strain>
    </source>
</reference>
<evidence type="ECO:0000256" key="2">
    <source>
        <dbReference type="ARBA" id="ARBA00022419"/>
    </source>
</evidence>
<dbReference type="GO" id="GO:0006099">
    <property type="term" value="P:tricarboxylic acid cycle"/>
    <property type="evidence" value="ECO:0007669"/>
    <property type="project" value="InterPro"/>
</dbReference>
<accession>A0A1B1Y8B8</accession>
<dbReference type="SUPFAM" id="SSF51621">
    <property type="entry name" value="Phosphoenolpyruvate/pyruvate domain"/>
    <property type="match status" value="1"/>
</dbReference>
<dbReference type="EMBL" id="CP014224">
    <property type="protein sequence ID" value="ANW96968.1"/>
    <property type="molecule type" value="Genomic_DNA"/>
</dbReference>
<gene>
    <name evidence="3" type="ORF">AXE80_12065</name>
</gene>
<sequence>MSKQTKLSRFNDSVLAKYQVYNSVFATLPFDSVEKTGTLLPLFNESCIEGFKNGKTPTEIVDEFFTKYKSDSTEEDKISFLFKFIQYIERQVVLFDAIEDAAFPIVNNMAGVGTLRNIKEEASSKRVRNELKHYLEEFKTRLVLTAHPTQFYPGTVLTILTDLQEAIKNDDLSLIKKLLAQLGRTTFFAEKKPTPYDEAISLIWYLENVFYHSISKIYDYIHYHLFDGEDIKNEIITLGFWPCGDRDGNPFVTTETTLRVARKLRQTILKNYFRDVRQLKRRLTFPGVYEIMNEIESALYDSCITENSPVRISVKSLLSKMNAIKKTLKEEHSNLFVEEVDSFINKVKIFGFHFATMDIRQDSRVHHDVFTGIVKELQEKGDNTFPKNYLELSPDEQIQVLAKVKGDIDPEQFSEEMVVRTLGSMRAISTIQEDNGERGANRYIISNNQTALNVMETFAMLNLSGFEEGLKVDVAPLFETVDDLEIAPQVMRQLYSIPEYREHVAARGNKQNIMLGFSDGTKDGGYLMANWGIYKAKEELSKVSREFGIKVIFFDGRGGPPARGGGKTSKFYASLGENIENKEIQLTIQGQTISSNFGNLDSSQYNIEQLLGAGITNKIFNDPMNASLSDEQKGLMEDLAELSFKAYSDFKNHEMFIPYLERMSTLKYYGKANIGSRPSKRAKSDSLNFGDLRAIPFVGSWSQLKQNVPGFFGVGTAFKKYKDAGEFDKVQDLYNNSNFFKTLLENSVMSMEKSNFALTNYMAKDEEFGAFWNIIHDEYLLTKELLLELAGHKELMQNFPDGKASIAVRDSIVLPLLTIQQYALREVQLMNKPGATPDQKRLETFEKIVTRSLFGNTNASRNSA</sequence>
<dbReference type="Pfam" id="PF00311">
    <property type="entry name" value="PEPcase"/>
    <property type="match status" value="2"/>
</dbReference>
<evidence type="ECO:0000313" key="4">
    <source>
        <dbReference type="Proteomes" id="UP000092967"/>
    </source>
</evidence>
<dbReference type="KEGG" id="wfu:AXE80_12065"/>
<proteinExistence type="predicted"/>
<dbReference type="PANTHER" id="PTHR30523">
    <property type="entry name" value="PHOSPHOENOLPYRUVATE CARBOXYLASE"/>
    <property type="match status" value="1"/>
</dbReference>
<dbReference type="GO" id="GO:0008964">
    <property type="term" value="F:phosphoenolpyruvate carboxylase activity"/>
    <property type="evidence" value="ECO:0007669"/>
    <property type="project" value="InterPro"/>
</dbReference>
<dbReference type="PRINTS" id="PR00150">
    <property type="entry name" value="PEPCARBXLASE"/>
</dbReference>
<dbReference type="PANTHER" id="PTHR30523:SF6">
    <property type="entry name" value="PHOSPHOENOLPYRUVATE CARBOXYLASE"/>
    <property type="match status" value="1"/>
</dbReference>
<dbReference type="AlphaFoldDB" id="A0A1B1Y8B8"/>
<dbReference type="RefSeq" id="WP_068827676.1">
    <property type="nucleotide sequence ID" value="NZ_CP014224.1"/>
</dbReference>
<protein>
    <recommendedName>
        <fullName evidence="2">Phosphoenolpyruvate carboxylase</fullName>
    </recommendedName>
</protein>
<organism evidence="3 4">
    <name type="scientific">Wenyingzhuangia fucanilytica</name>
    <dbReference type="NCBI Taxonomy" id="1790137"/>
    <lineage>
        <taxon>Bacteria</taxon>
        <taxon>Pseudomonadati</taxon>
        <taxon>Bacteroidota</taxon>
        <taxon>Flavobacteriia</taxon>
        <taxon>Flavobacteriales</taxon>
        <taxon>Flavobacteriaceae</taxon>
        <taxon>Wenyingzhuangia</taxon>
    </lineage>
</organism>
<dbReference type="GO" id="GO:0015977">
    <property type="term" value="P:carbon fixation"/>
    <property type="evidence" value="ECO:0007669"/>
    <property type="project" value="InterPro"/>
</dbReference>
<name>A0A1B1Y8B8_9FLAO</name>
<dbReference type="InterPro" id="IPR015813">
    <property type="entry name" value="Pyrv/PenolPyrv_kinase-like_dom"/>
</dbReference>